<evidence type="ECO:0000313" key="2">
    <source>
        <dbReference type="EMBL" id="KAK3922783.1"/>
    </source>
</evidence>
<name>A0AAE1HKB6_9NEOP</name>
<keyword evidence="3" id="KW-1185">Reference proteome</keyword>
<proteinExistence type="predicted"/>
<protein>
    <submittedName>
        <fullName evidence="2">Inter-alpha-trypsin inhibitor heavy chain H5</fullName>
    </submittedName>
</protein>
<dbReference type="AlphaFoldDB" id="A0AAE1HKB6"/>
<gene>
    <name evidence="2" type="ORF">KUF71_000185</name>
</gene>
<sequence>MMHYRHLGKCLFPPNQDNREDREQPNKLSNLKWSYCSMEIILCHWLQDDLWKCYWIEFRRWYEFNASTEK</sequence>
<organism evidence="2 3">
    <name type="scientific">Frankliniella fusca</name>
    <dbReference type="NCBI Taxonomy" id="407009"/>
    <lineage>
        <taxon>Eukaryota</taxon>
        <taxon>Metazoa</taxon>
        <taxon>Ecdysozoa</taxon>
        <taxon>Arthropoda</taxon>
        <taxon>Hexapoda</taxon>
        <taxon>Insecta</taxon>
        <taxon>Pterygota</taxon>
        <taxon>Neoptera</taxon>
        <taxon>Paraneoptera</taxon>
        <taxon>Thysanoptera</taxon>
        <taxon>Terebrantia</taxon>
        <taxon>Thripoidea</taxon>
        <taxon>Thripidae</taxon>
        <taxon>Frankliniella</taxon>
    </lineage>
</organism>
<evidence type="ECO:0000313" key="3">
    <source>
        <dbReference type="Proteomes" id="UP001219518"/>
    </source>
</evidence>
<evidence type="ECO:0000256" key="1">
    <source>
        <dbReference type="SAM" id="MobiDB-lite"/>
    </source>
</evidence>
<feature type="region of interest" description="Disordered" evidence="1">
    <location>
        <begin position="1"/>
        <end position="24"/>
    </location>
</feature>
<dbReference type="Proteomes" id="UP001219518">
    <property type="component" value="Unassembled WGS sequence"/>
</dbReference>
<reference evidence="2" key="2">
    <citation type="journal article" date="2023" name="BMC Genomics">
        <title>Pest status, molecular evolution, and epigenetic factors derived from the genome assembly of Frankliniella fusca, a thysanopteran phytovirus vector.</title>
        <authorList>
            <person name="Catto M.A."/>
            <person name="Labadie P.E."/>
            <person name="Jacobson A.L."/>
            <person name="Kennedy G.G."/>
            <person name="Srinivasan R."/>
            <person name="Hunt B.G."/>
        </authorList>
    </citation>
    <scope>NUCLEOTIDE SEQUENCE</scope>
    <source>
        <strain evidence="2">PL_HMW_Pooled</strain>
    </source>
</reference>
<reference evidence="2" key="1">
    <citation type="submission" date="2021-07" db="EMBL/GenBank/DDBJ databases">
        <authorList>
            <person name="Catto M.A."/>
            <person name="Jacobson A."/>
            <person name="Kennedy G."/>
            <person name="Labadie P."/>
            <person name="Hunt B.G."/>
            <person name="Srinivasan R."/>
        </authorList>
    </citation>
    <scope>NUCLEOTIDE SEQUENCE</scope>
    <source>
        <strain evidence="2">PL_HMW_Pooled</strain>
        <tissue evidence="2">Head</tissue>
    </source>
</reference>
<accession>A0AAE1HKB6</accession>
<comment type="caution">
    <text evidence="2">The sequence shown here is derived from an EMBL/GenBank/DDBJ whole genome shotgun (WGS) entry which is preliminary data.</text>
</comment>
<dbReference type="EMBL" id="JAHWGI010001108">
    <property type="protein sequence ID" value="KAK3922783.1"/>
    <property type="molecule type" value="Genomic_DNA"/>
</dbReference>